<evidence type="ECO:0000313" key="3">
    <source>
        <dbReference type="Proteomes" id="UP000826271"/>
    </source>
</evidence>
<protein>
    <recommendedName>
        <fullName evidence="4">Retrotransposon gag domain-containing protein</fullName>
    </recommendedName>
</protein>
<proteinExistence type="predicted"/>
<keyword evidence="1" id="KW-0175">Coiled coil</keyword>
<evidence type="ECO:0000256" key="1">
    <source>
        <dbReference type="SAM" id="Coils"/>
    </source>
</evidence>
<accession>A0AAV6XJK6</accession>
<comment type="caution">
    <text evidence="2">The sequence shown here is derived from an EMBL/GenBank/DDBJ whole genome shotgun (WGS) entry which is preliminary data.</text>
</comment>
<evidence type="ECO:0000313" key="2">
    <source>
        <dbReference type="EMBL" id="KAG8382513.1"/>
    </source>
</evidence>
<organism evidence="2 3">
    <name type="scientific">Buddleja alternifolia</name>
    <dbReference type="NCBI Taxonomy" id="168488"/>
    <lineage>
        <taxon>Eukaryota</taxon>
        <taxon>Viridiplantae</taxon>
        <taxon>Streptophyta</taxon>
        <taxon>Embryophyta</taxon>
        <taxon>Tracheophyta</taxon>
        <taxon>Spermatophyta</taxon>
        <taxon>Magnoliopsida</taxon>
        <taxon>eudicotyledons</taxon>
        <taxon>Gunneridae</taxon>
        <taxon>Pentapetalae</taxon>
        <taxon>asterids</taxon>
        <taxon>lamiids</taxon>
        <taxon>Lamiales</taxon>
        <taxon>Scrophulariaceae</taxon>
        <taxon>Buddlejeae</taxon>
        <taxon>Buddleja</taxon>
    </lineage>
</organism>
<dbReference type="EMBL" id="WHWC01000005">
    <property type="protein sequence ID" value="KAG8382513.1"/>
    <property type="molecule type" value="Genomic_DNA"/>
</dbReference>
<reference evidence="2" key="1">
    <citation type="submission" date="2019-10" db="EMBL/GenBank/DDBJ databases">
        <authorList>
            <person name="Zhang R."/>
            <person name="Pan Y."/>
            <person name="Wang J."/>
            <person name="Ma R."/>
            <person name="Yu S."/>
        </authorList>
    </citation>
    <scope>NUCLEOTIDE SEQUENCE</scope>
    <source>
        <strain evidence="2">LA-IB0</strain>
        <tissue evidence="2">Leaf</tissue>
    </source>
</reference>
<evidence type="ECO:0008006" key="4">
    <source>
        <dbReference type="Google" id="ProtNLM"/>
    </source>
</evidence>
<name>A0AAV6XJK6_9LAMI</name>
<feature type="coiled-coil region" evidence="1">
    <location>
        <begin position="33"/>
        <end position="60"/>
    </location>
</feature>
<gene>
    <name evidence="2" type="ORF">BUALT_Bualt05G0085100</name>
</gene>
<dbReference type="Proteomes" id="UP000826271">
    <property type="component" value="Unassembled WGS sequence"/>
</dbReference>
<sequence length="262" mass="30182">MDTLNMFYDPRFTIGGPAMVETTHNDTELRKDVDALKESCQRTEKTIEDMRNMLAKLIENQQHSPPHVNDGFRLSGDVVPNWEYIKALNDRFGQLVYDDPMSEVVNLKQVGNVQYYLDKFDELVNCLELPDQYALREEDIEESIEGIDSEVVEEQFEDTPSSESHISMHVITGLHDFKTMRVTGWLVTLGDINWNFSQLKMEFTAGHKTIVLRGMQPSSIKLISRNKMTKLIQKPSQAAMLHVGLFHNTKRDESTTPHLFNF</sequence>
<dbReference type="AlphaFoldDB" id="A0AAV6XJK6"/>
<keyword evidence="3" id="KW-1185">Reference proteome</keyword>